<feature type="compositionally biased region" description="Polar residues" evidence="1">
    <location>
        <begin position="25"/>
        <end position="35"/>
    </location>
</feature>
<dbReference type="EMBL" id="KY689238">
    <property type="protein sequence ID" value="ASK07580.1"/>
    <property type="molecule type" value="Genomic_DNA"/>
</dbReference>
<name>A0A220QRB9_KLEPN</name>
<accession>A0A220QRB9</accession>
<feature type="region of interest" description="Disordered" evidence="1">
    <location>
        <begin position="21"/>
        <end position="41"/>
    </location>
</feature>
<gene>
    <name evidence="2" type="ORF">TP_037</name>
</gene>
<protein>
    <submittedName>
        <fullName evidence="2">Uncharacterized protein</fullName>
    </submittedName>
</protein>
<keyword evidence="2" id="KW-0614">Plasmid</keyword>
<dbReference type="AlphaFoldDB" id="A0A220QRB9"/>
<geneLocation type="plasmid" evidence="2">
    <name>pKPC_P16</name>
</geneLocation>
<evidence type="ECO:0000256" key="1">
    <source>
        <dbReference type="SAM" id="MobiDB-lite"/>
    </source>
</evidence>
<reference evidence="2" key="1">
    <citation type="submission" date="2017-07" db="EMBL/GenBank/DDBJ databases">
        <title>Dissemination of carbapenem-resistant Klebsiella pneumoniae harboring KPC-carried plasmid pKPC-P16, a pKPC-LK30 variant, in northern Taiwan.</title>
        <authorList>
            <person name="Chen J.-Y."/>
            <person name="Chen C.-H."/>
            <person name="Liao P.-C."/>
            <person name="Lu C.-W."/>
            <person name="Lin Y.-Y."/>
            <person name="Liou M.-L."/>
        </authorList>
    </citation>
    <scope>NUCLEOTIDE SEQUENCE</scope>
    <source>
        <strain evidence="2">TP-P16</strain>
        <plasmid evidence="2">pKPC_P16</plasmid>
    </source>
</reference>
<organism evidence="2">
    <name type="scientific">Klebsiella pneumoniae</name>
    <dbReference type="NCBI Taxonomy" id="573"/>
    <lineage>
        <taxon>Bacteria</taxon>
        <taxon>Pseudomonadati</taxon>
        <taxon>Pseudomonadota</taxon>
        <taxon>Gammaproteobacteria</taxon>
        <taxon>Enterobacterales</taxon>
        <taxon>Enterobacteriaceae</taxon>
        <taxon>Klebsiella/Raoultella group</taxon>
        <taxon>Klebsiella</taxon>
        <taxon>Klebsiella pneumoniae complex</taxon>
    </lineage>
</organism>
<proteinExistence type="predicted"/>
<evidence type="ECO:0000313" key="2">
    <source>
        <dbReference type="EMBL" id="ASK07580.1"/>
    </source>
</evidence>
<sequence>MKGLPFTGSPFFLLTGKKAARQAGKNLSSTYNTDSMNRKSH</sequence>